<name>A0A813W2B4_ADIRI</name>
<gene>
    <name evidence="1" type="ORF">XAT740_LOCUS5365</name>
</gene>
<evidence type="ECO:0000313" key="1">
    <source>
        <dbReference type="EMBL" id="CAF0848724.1"/>
    </source>
</evidence>
<comment type="caution">
    <text evidence="1">The sequence shown here is derived from an EMBL/GenBank/DDBJ whole genome shotgun (WGS) entry which is preliminary data.</text>
</comment>
<sequence>MANSNDSEFIYFIKLLDDQKEKYFLKSTIDEQNHTILIHLTNLKQSWVGVSKSFDVKLPYDLIFFQWDIAVNREQVRLLAKKFPSESADSFYSHTQRAFSKGNKADGDGKSYVFNCKKLDKNRVEFIWKEKIDALNSLKIIGNVELEERPNDEVLSKMMDYTIDQMDMLRSANEQKIAEITRTDEQLHKALQVQKFDGFSTKKDTLFFILYD</sequence>
<evidence type="ECO:0000313" key="2">
    <source>
        <dbReference type="Proteomes" id="UP000663828"/>
    </source>
</evidence>
<organism evidence="1 2">
    <name type="scientific">Adineta ricciae</name>
    <name type="common">Rotifer</name>
    <dbReference type="NCBI Taxonomy" id="249248"/>
    <lineage>
        <taxon>Eukaryota</taxon>
        <taxon>Metazoa</taxon>
        <taxon>Spiralia</taxon>
        <taxon>Gnathifera</taxon>
        <taxon>Rotifera</taxon>
        <taxon>Eurotatoria</taxon>
        <taxon>Bdelloidea</taxon>
        <taxon>Adinetida</taxon>
        <taxon>Adinetidae</taxon>
        <taxon>Adineta</taxon>
    </lineage>
</organism>
<accession>A0A813W2B4</accession>
<proteinExistence type="predicted"/>
<dbReference type="Proteomes" id="UP000663828">
    <property type="component" value="Unassembled WGS sequence"/>
</dbReference>
<reference evidence="1" key="1">
    <citation type="submission" date="2021-02" db="EMBL/GenBank/DDBJ databases">
        <authorList>
            <person name="Nowell W R."/>
        </authorList>
    </citation>
    <scope>NUCLEOTIDE SEQUENCE</scope>
</reference>
<dbReference type="AlphaFoldDB" id="A0A813W2B4"/>
<keyword evidence="2" id="KW-1185">Reference proteome</keyword>
<dbReference type="EMBL" id="CAJNOR010000230">
    <property type="protein sequence ID" value="CAF0848724.1"/>
    <property type="molecule type" value="Genomic_DNA"/>
</dbReference>
<protein>
    <submittedName>
        <fullName evidence="1">Uncharacterized protein</fullName>
    </submittedName>
</protein>